<proteinExistence type="predicted"/>
<keyword evidence="3" id="KW-1185">Reference proteome</keyword>
<feature type="chain" id="PRO_5046224018" evidence="1">
    <location>
        <begin position="33"/>
        <end position="406"/>
    </location>
</feature>
<accession>A0ABQ4BM12</accession>
<comment type="caution">
    <text evidence="2">The sequence shown here is derived from an EMBL/GenBank/DDBJ whole genome shotgun (WGS) entry which is preliminary data.</text>
</comment>
<dbReference type="Proteomes" id="UP000624709">
    <property type="component" value="Unassembled WGS sequence"/>
</dbReference>
<dbReference type="RefSeq" id="WP_203829518.1">
    <property type="nucleotide sequence ID" value="NZ_BAAATY010000043.1"/>
</dbReference>
<organism evidence="2 3">
    <name type="scientific">Actinoplanes palleronii</name>
    <dbReference type="NCBI Taxonomy" id="113570"/>
    <lineage>
        <taxon>Bacteria</taxon>
        <taxon>Bacillati</taxon>
        <taxon>Actinomycetota</taxon>
        <taxon>Actinomycetes</taxon>
        <taxon>Micromonosporales</taxon>
        <taxon>Micromonosporaceae</taxon>
        <taxon>Actinoplanes</taxon>
    </lineage>
</organism>
<evidence type="ECO:0000313" key="2">
    <source>
        <dbReference type="EMBL" id="GIE71717.1"/>
    </source>
</evidence>
<sequence>MQMHTVNSLTRRAAVLLPAAGVAVLLAGTASAAPAWVITPTVDPSPLKAAFSNVLNAVDARTGTDAWAVGNFLGPNDDDGQVMLAEHWNGSAWSRTPTPNVVRFDEKLNAVSAAGANDVWAVGSTNRTGFAHTDPLAAHWDGSGWTVVPTPATTGGAKSILFGVENLGGGDAWAVGRSEANRALIEHWTGSAWTIVPAPDPVAPAGTTFTGSTLSAVSARSATDIWAVGFFQSAKGTASNSYTFTLHFNGTAWTVVPSPNPATPSPLNGVRQTLNGVTAISASDVWAVGNTVDTVSGSFQPDKPIAMHFNGSAWSVATLPDTGNGSLAAVTASAASSVWAAGPAGSASILHFNGTAWTAETTPVGADGPPVLRGVSAVPGSATEVWADGFTLPDGGGYHTFAVHHH</sequence>
<keyword evidence="1" id="KW-0732">Signal</keyword>
<evidence type="ECO:0000313" key="3">
    <source>
        <dbReference type="Proteomes" id="UP000624709"/>
    </source>
</evidence>
<dbReference type="EMBL" id="BOMS01000131">
    <property type="protein sequence ID" value="GIE71717.1"/>
    <property type="molecule type" value="Genomic_DNA"/>
</dbReference>
<dbReference type="PROSITE" id="PS51318">
    <property type="entry name" value="TAT"/>
    <property type="match status" value="1"/>
</dbReference>
<protein>
    <submittedName>
        <fullName evidence="2">Uncharacterized protein</fullName>
    </submittedName>
</protein>
<evidence type="ECO:0000256" key="1">
    <source>
        <dbReference type="SAM" id="SignalP"/>
    </source>
</evidence>
<feature type="signal peptide" evidence="1">
    <location>
        <begin position="1"/>
        <end position="32"/>
    </location>
</feature>
<gene>
    <name evidence="2" type="ORF">Apa02nite_078250</name>
</gene>
<dbReference type="InterPro" id="IPR006311">
    <property type="entry name" value="TAT_signal"/>
</dbReference>
<name>A0ABQ4BM12_9ACTN</name>
<reference evidence="2 3" key="1">
    <citation type="submission" date="2021-01" db="EMBL/GenBank/DDBJ databases">
        <title>Whole genome shotgun sequence of Actinoplanes palleronii NBRC 14916.</title>
        <authorList>
            <person name="Komaki H."/>
            <person name="Tamura T."/>
        </authorList>
    </citation>
    <scope>NUCLEOTIDE SEQUENCE [LARGE SCALE GENOMIC DNA]</scope>
    <source>
        <strain evidence="2 3">NBRC 14916</strain>
    </source>
</reference>